<sequence>MSSRRESSISSHLLNVNIRSRHSSTSRRRSSVTDIQENKQLKQEIPAKILVVNGKCSDIFKSTLEDCVEHCILEFPGENSIYVSKPGHSKSIPAGSKQTSINYSREHSSSAKLHHRKTSANQLNLPLTNGKRASQTSNISLATATLSTTTALRTRHSTTQQRFSLAENISEEIVDLQKSTEQLQNPIINEPDSENRNLLKEEISSHHSNVDILSRTQTPLHRKMPSASAYKSYRDRKKDYLLSDLVMLGPEYFTHVFNLPRTTRTARPRTQASTKQQRSTSQQRYNKTIEQYNEFDQIKQDLFHRYLWTQKPQVSCRIRPMTTYTRSTTSVI</sequence>
<dbReference type="Proteomes" id="UP000663844">
    <property type="component" value="Unassembled WGS sequence"/>
</dbReference>
<organism evidence="3 4">
    <name type="scientific">Adineta steineri</name>
    <dbReference type="NCBI Taxonomy" id="433720"/>
    <lineage>
        <taxon>Eukaryota</taxon>
        <taxon>Metazoa</taxon>
        <taxon>Spiralia</taxon>
        <taxon>Gnathifera</taxon>
        <taxon>Rotifera</taxon>
        <taxon>Eurotatoria</taxon>
        <taxon>Bdelloidea</taxon>
        <taxon>Adinetida</taxon>
        <taxon>Adinetidae</taxon>
        <taxon>Adineta</taxon>
    </lineage>
</organism>
<dbReference type="Proteomes" id="UP000663845">
    <property type="component" value="Unassembled WGS sequence"/>
</dbReference>
<protein>
    <submittedName>
        <fullName evidence="3">Uncharacterized protein</fullName>
    </submittedName>
</protein>
<gene>
    <name evidence="2" type="ORF">JYZ213_LOCUS21693</name>
    <name evidence="3" type="ORF">OXD698_LOCUS7209</name>
</gene>
<reference evidence="3" key="1">
    <citation type="submission" date="2021-02" db="EMBL/GenBank/DDBJ databases">
        <authorList>
            <person name="Nowell W R."/>
        </authorList>
    </citation>
    <scope>NUCLEOTIDE SEQUENCE</scope>
</reference>
<proteinExistence type="predicted"/>
<comment type="caution">
    <text evidence="3">The sequence shown here is derived from an EMBL/GenBank/DDBJ whole genome shotgun (WGS) entry which is preliminary data.</text>
</comment>
<evidence type="ECO:0000313" key="4">
    <source>
        <dbReference type="Proteomes" id="UP000663844"/>
    </source>
</evidence>
<evidence type="ECO:0000256" key="1">
    <source>
        <dbReference type="SAM" id="MobiDB-lite"/>
    </source>
</evidence>
<feature type="compositionally biased region" description="Basic residues" evidence="1">
    <location>
        <begin position="19"/>
        <end position="30"/>
    </location>
</feature>
<dbReference type="AlphaFoldDB" id="A0A818P4F1"/>
<evidence type="ECO:0000313" key="2">
    <source>
        <dbReference type="EMBL" id="CAF1106684.1"/>
    </source>
</evidence>
<dbReference type="EMBL" id="CAJOAZ010000326">
    <property type="protein sequence ID" value="CAF3616715.1"/>
    <property type="molecule type" value="Genomic_DNA"/>
</dbReference>
<evidence type="ECO:0000313" key="3">
    <source>
        <dbReference type="EMBL" id="CAF3616715.1"/>
    </source>
</evidence>
<accession>A0A818P4F1</accession>
<feature type="region of interest" description="Disordered" evidence="1">
    <location>
        <begin position="1"/>
        <end position="37"/>
    </location>
</feature>
<feature type="region of interest" description="Disordered" evidence="1">
    <location>
        <begin position="263"/>
        <end position="284"/>
    </location>
</feature>
<dbReference type="EMBL" id="CAJNOG010000239">
    <property type="protein sequence ID" value="CAF1106684.1"/>
    <property type="molecule type" value="Genomic_DNA"/>
</dbReference>
<name>A0A818P4F1_9BILA</name>